<sequence>MVTAGPDFATREFQKRRRTRLEQVRQQSKDIAANVRNKVRKEKDKQLSDIEKLGAKELQKWQAHRLLDLQQQYRDCLKDIGLGHAQAVIEEETEEALAQQQDTYEQVRQERGKEALQRVKKDLNKVEEERIDSNERRRYNRAVENARSSLVTNIAKSPFKVKKKKKGKRNDVAFDNFICESGSEIEAPINTLNSERLSTPMVLNKINHQNDPLDLSDKEQVNSLPTNFQRVETTRENILCPVDTRISDRIKRRRRYRSPIYDLTNEPILYRHDLGNAVQRVPDIKLIDKEAQTSFQKDFHYNIHLKDYLHTHSELPSKPKLSLRVNEVGSAEISKVNEHKVKYYDHSNRFSKEYKAPVSSVHRVNEDSIEVCASDGSEVEFVEVMYKRDKEALVRGQRALEKVKAQQDYKEIMEQLPRLQKKERLASLSANKPEFHMSGDRLKENERKRQNRIENAYEKLFPQNQIITIPPKQKPKSKGVISNLKSDTRPMGIWDIDKQISSSIAPHNIESSLLRETNERLLNDNNESTKRKESLQKMLKSLTEHRDKLANELKSIPQTSNLHRVLGDLSSIDEVIESGRSLDKESIKVDRTQDDKETKAPSRASTPKSPSGFDSAKRESLMCDRRKSPVGTSSGQCPRMYKSTEPVSYGRNYCPDNYTFRSQSPLDYTECNKTKNVNNFQSCKIPCKKQELDIIPVTGGVYNKNVPPSKITTKKGSSARTVHKKIDRSSKTTNKKVDVAIEASAPTADKSVSAVTICKNLSQDNKDCACGTSSKPLTEACEIVIKICDEGKHRISVSPGKNDSDSSTNVLKNKLKLKARSNTTWRDCFSQNSNNSTSTSYYSPPEIRIVPCKQTSTAKTILRNKPQQRNLSDSSVVFAPRKCVKLDDRTLLKHIQQLLSMSRGSVDELGVSTVSDVSSPGSSVINIESNCVGDRFERVLKQLNIDLSQFPSNTTVPTPSEKCSTPHYNTAVSIVDSRSNRCLEDDTRNKSIDEYASENYPDVLLAYNKMAESCAQKIDNLAAMIEKVRLQRMKLCQQSPISDKDNSTRYHEPPPIINCDCASPEQQKLNEQLLQVYPGENQEKVEDTSTKVSSVNSTNQELLDRFNKLKECNVKSDQSVDKQDVSVSALWLDIPRLPAYTVANTHCDASTVTRKKSKPPTSKGITVARCYNKEITTIPHELSEIPEVDSFVSGRLQRSLNNNNRLHSDELDPSKATQDDVPDLKNSSSSVSIPDILSGIDSPIQILNAEAIVPDKTLVSDSSTNDMETIETTLKRLGMGWAVTTIKKTQESLALTSTSSSSIDISKNDSTLLNQISVGTLCSSKESSMSALSIFLQGLVDTTQNADSASSGNKTSRKTSTPIQATFYREHEIRTHPNVILTAESDISSIKQSSNENGFDYMPFYSLNETTANRTKDDTNQ</sequence>
<comment type="caution">
    <text evidence="3">The sequence shown here is derived from an EMBL/GenBank/DDBJ whole genome shotgun (WGS) entry which is preliminary data.</text>
</comment>
<protein>
    <submittedName>
        <fullName evidence="3">Uncharacterized protein</fullName>
    </submittedName>
</protein>
<feature type="region of interest" description="Disordered" evidence="2">
    <location>
        <begin position="584"/>
        <end position="639"/>
    </location>
</feature>
<evidence type="ECO:0000313" key="4">
    <source>
        <dbReference type="Proteomes" id="UP001353858"/>
    </source>
</evidence>
<evidence type="ECO:0000313" key="3">
    <source>
        <dbReference type="EMBL" id="KAK4880312.1"/>
    </source>
</evidence>
<feature type="region of interest" description="Disordered" evidence="2">
    <location>
        <begin position="1"/>
        <end position="27"/>
    </location>
</feature>
<evidence type="ECO:0000256" key="2">
    <source>
        <dbReference type="SAM" id="MobiDB-lite"/>
    </source>
</evidence>
<feature type="region of interest" description="Disordered" evidence="2">
    <location>
        <begin position="1203"/>
        <end position="1232"/>
    </location>
</feature>
<feature type="coiled-coil region" evidence="1">
    <location>
        <begin position="518"/>
        <end position="552"/>
    </location>
</feature>
<dbReference type="Proteomes" id="UP001353858">
    <property type="component" value="Unassembled WGS sequence"/>
</dbReference>
<organism evidence="3 4">
    <name type="scientific">Aquatica leii</name>
    <dbReference type="NCBI Taxonomy" id="1421715"/>
    <lineage>
        <taxon>Eukaryota</taxon>
        <taxon>Metazoa</taxon>
        <taxon>Ecdysozoa</taxon>
        <taxon>Arthropoda</taxon>
        <taxon>Hexapoda</taxon>
        <taxon>Insecta</taxon>
        <taxon>Pterygota</taxon>
        <taxon>Neoptera</taxon>
        <taxon>Endopterygota</taxon>
        <taxon>Coleoptera</taxon>
        <taxon>Polyphaga</taxon>
        <taxon>Elateriformia</taxon>
        <taxon>Elateroidea</taxon>
        <taxon>Lampyridae</taxon>
        <taxon>Luciolinae</taxon>
        <taxon>Aquatica</taxon>
    </lineage>
</organism>
<reference evidence="4" key="1">
    <citation type="submission" date="2023-01" db="EMBL/GenBank/DDBJ databases">
        <title>Key to firefly adult light organ development and bioluminescence: homeobox transcription factors regulate luciferase expression and transportation to peroxisome.</title>
        <authorList>
            <person name="Fu X."/>
        </authorList>
    </citation>
    <scope>NUCLEOTIDE SEQUENCE [LARGE SCALE GENOMIC DNA]</scope>
</reference>
<dbReference type="EMBL" id="JARPUR010000003">
    <property type="protein sequence ID" value="KAK4880312.1"/>
    <property type="molecule type" value="Genomic_DNA"/>
</dbReference>
<keyword evidence="1" id="KW-0175">Coiled coil</keyword>
<keyword evidence="4" id="KW-1185">Reference proteome</keyword>
<gene>
    <name evidence="3" type="ORF">RN001_008458</name>
</gene>
<proteinExistence type="predicted"/>
<feature type="compositionally biased region" description="Basic and acidic residues" evidence="2">
    <location>
        <begin position="584"/>
        <end position="600"/>
    </location>
</feature>
<feature type="coiled-coil region" evidence="1">
    <location>
        <begin position="90"/>
        <end position="136"/>
    </location>
</feature>
<feature type="compositionally biased region" description="Basic and acidic residues" evidence="2">
    <location>
        <begin position="615"/>
        <end position="627"/>
    </location>
</feature>
<name>A0AAN7PZ61_9COLE</name>
<evidence type="ECO:0000256" key="1">
    <source>
        <dbReference type="SAM" id="Coils"/>
    </source>
</evidence>
<accession>A0AAN7PZ61</accession>